<keyword evidence="6" id="KW-1185">Reference proteome</keyword>
<dbReference type="Gene3D" id="3.90.550.10">
    <property type="entry name" value="Spore Coat Polysaccharide Biosynthesis Protein SpsA, Chain A"/>
    <property type="match status" value="1"/>
</dbReference>
<dbReference type="RefSeq" id="WP_076454234.1">
    <property type="nucleotide sequence ID" value="NZ_FTOB01000002.1"/>
</dbReference>
<dbReference type="InterPro" id="IPR029044">
    <property type="entry name" value="Nucleotide-diphossugar_trans"/>
</dbReference>
<protein>
    <submittedName>
        <fullName evidence="5">Glycosyltransferase involved in cell wall bisynthesis</fullName>
    </submittedName>
</protein>
<evidence type="ECO:0000256" key="3">
    <source>
        <dbReference type="SAM" id="Phobius"/>
    </source>
</evidence>
<accession>A0ABY1KRL8</accession>
<keyword evidence="3" id="KW-0812">Transmembrane</keyword>
<evidence type="ECO:0000313" key="6">
    <source>
        <dbReference type="Proteomes" id="UP000185728"/>
    </source>
</evidence>
<evidence type="ECO:0000256" key="1">
    <source>
        <dbReference type="ARBA" id="ARBA00022676"/>
    </source>
</evidence>
<keyword evidence="2" id="KW-0808">Transferase</keyword>
<dbReference type="CDD" id="cd00761">
    <property type="entry name" value="Glyco_tranf_GTA_type"/>
    <property type="match status" value="1"/>
</dbReference>
<dbReference type="PANTHER" id="PTHR22916:SF51">
    <property type="entry name" value="GLYCOSYLTRANSFERASE EPSH-RELATED"/>
    <property type="match status" value="1"/>
</dbReference>
<keyword evidence="3" id="KW-0472">Membrane</keyword>
<gene>
    <name evidence="5" type="ORF">SAMN05421766_102501</name>
</gene>
<dbReference type="SUPFAM" id="SSF53448">
    <property type="entry name" value="Nucleotide-diphospho-sugar transferases"/>
    <property type="match status" value="1"/>
</dbReference>
<evidence type="ECO:0000313" key="5">
    <source>
        <dbReference type="EMBL" id="SIS51303.1"/>
    </source>
</evidence>
<proteinExistence type="predicted"/>
<reference evidence="5 6" key="1">
    <citation type="submission" date="2017-01" db="EMBL/GenBank/DDBJ databases">
        <authorList>
            <person name="Varghese N."/>
            <person name="Submissions S."/>
        </authorList>
    </citation>
    <scope>NUCLEOTIDE SEQUENCE [LARGE SCALE GENOMIC DNA]</scope>
    <source>
        <strain evidence="5 6">DSM 2061</strain>
    </source>
</reference>
<feature type="domain" description="Glycosyltransferase 2-like" evidence="4">
    <location>
        <begin position="19"/>
        <end position="145"/>
    </location>
</feature>
<feature type="transmembrane region" description="Helical" evidence="3">
    <location>
        <begin position="314"/>
        <end position="334"/>
    </location>
</feature>
<comment type="caution">
    <text evidence="5">The sequence shown here is derived from an EMBL/GenBank/DDBJ whole genome shotgun (WGS) entry which is preliminary data.</text>
</comment>
<name>A0ABY1KRL8_9FLAO</name>
<dbReference type="EMBL" id="FTOB01000002">
    <property type="protein sequence ID" value="SIS51303.1"/>
    <property type="molecule type" value="Genomic_DNA"/>
</dbReference>
<keyword evidence="1" id="KW-0328">Glycosyltransferase</keyword>
<sequence>MSQSKDSKALSNKHPPLLSVIIPVYNVEAYLERCIQSILKQNYSNLEVILVDDGSTDNSWDICKLYKSRDHRIIIIQQTNAGSSVARNTGLNKASGDYIAFIDSDDYVKTEMFQTMISYALTNNLSVVECGLTQSNKAKELSPYNHKCFIETQEEAVERLIREKNWSVWRRIYKSEVIGDLRFIPGKIHQDVFFTIDVLNRVEKQGYIAEPFYIYNTENESITRSPYNMKKLAAKDAPYYVFERTQHHNLNVRTLASQYLIRTLLSHYDRLFSHSYLDPDYTYRKEIKSEIIDQLELKYENNSFYALLAKYSPFWFYGMILKLVALRIKIRLMLLKR</sequence>
<dbReference type="InterPro" id="IPR001173">
    <property type="entry name" value="Glyco_trans_2-like"/>
</dbReference>
<dbReference type="Proteomes" id="UP000185728">
    <property type="component" value="Unassembled WGS sequence"/>
</dbReference>
<organism evidence="5 6">
    <name type="scientific">Zobellia uliginosa</name>
    <dbReference type="NCBI Taxonomy" id="143224"/>
    <lineage>
        <taxon>Bacteria</taxon>
        <taxon>Pseudomonadati</taxon>
        <taxon>Bacteroidota</taxon>
        <taxon>Flavobacteriia</taxon>
        <taxon>Flavobacteriales</taxon>
        <taxon>Flavobacteriaceae</taxon>
        <taxon>Zobellia</taxon>
    </lineage>
</organism>
<dbReference type="PANTHER" id="PTHR22916">
    <property type="entry name" value="GLYCOSYLTRANSFERASE"/>
    <property type="match status" value="1"/>
</dbReference>
<evidence type="ECO:0000256" key="2">
    <source>
        <dbReference type="ARBA" id="ARBA00022679"/>
    </source>
</evidence>
<evidence type="ECO:0000259" key="4">
    <source>
        <dbReference type="Pfam" id="PF00535"/>
    </source>
</evidence>
<keyword evidence="3" id="KW-1133">Transmembrane helix</keyword>
<dbReference type="Pfam" id="PF00535">
    <property type="entry name" value="Glycos_transf_2"/>
    <property type="match status" value="1"/>
</dbReference>